<dbReference type="AlphaFoldDB" id="A0A1H8CCZ4"/>
<reference evidence="11 12" key="1">
    <citation type="submission" date="2016-10" db="EMBL/GenBank/DDBJ databases">
        <authorList>
            <person name="de Groot N.N."/>
        </authorList>
    </citation>
    <scope>NUCLEOTIDE SEQUENCE [LARGE SCALE GENOMIC DNA]</scope>
    <source>
        <strain evidence="11 12">Nm22</strain>
    </source>
</reference>
<evidence type="ECO:0000313" key="11">
    <source>
        <dbReference type="EMBL" id="SEM92953.1"/>
    </source>
</evidence>
<evidence type="ECO:0000256" key="8">
    <source>
        <dbReference type="PIRNR" id="PIRNR000071"/>
    </source>
</evidence>
<dbReference type="Proteomes" id="UP000199459">
    <property type="component" value="Unassembled WGS sequence"/>
</dbReference>
<evidence type="ECO:0000256" key="2">
    <source>
        <dbReference type="ARBA" id="ARBA00004933"/>
    </source>
</evidence>
<feature type="binding site" evidence="9">
    <location>
        <position position="47"/>
    </location>
    <ligand>
        <name>Fe cation</name>
        <dbReference type="ChEBI" id="CHEBI:24875"/>
    </ligand>
</feature>
<comment type="cofactor">
    <cofactor evidence="8 9">
        <name>Fe(3+)</name>
        <dbReference type="ChEBI" id="CHEBI:29034"/>
    </cofactor>
    <text evidence="8 9">Binds 1 Fe(3+) ion per subunit.</text>
</comment>
<dbReference type="CDD" id="cd00730">
    <property type="entry name" value="rubredoxin"/>
    <property type="match status" value="1"/>
</dbReference>
<protein>
    <recommendedName>
        <fullName evidence="8">Rubredoxin</fullName>
    </recommendedName>
</protein>
<dbReference type="OrthoDB" id="9800607at2"/>
<dbReference type="STRING" id="917.SAMN05216326_12031"/>
<keyword evidence="5 8" id="KW-0479">Metal-binding</keyword>
<dbReference type="SUPFAM" id="SSF57802">
    <property type="entry name" value="Rubredoxin-like"/>
    <property type="match status" value="1"/>
</dbReference>
<evidence type="ECO:0000256" key="3">
    <source>
        <dbReference type="ARBA" id="ARBA00005337"/>
    </source>
</evidence>
<dbReference type="GO" id="GO:0043448">
    <property type="term" value="P:alkane catabolic process"/>
    <property type="evidence" value="ECO:0007669"/>
    <property type="project" value="TreeGrafter"/>
</dbReference>
<dbReference type="Pfam" id="PF00301">
    <property type="entry name" value="Rubredoxin"/>
    <property type="match status" value="1"/>
</dbReference>
<evidence type="ECO:0000256" key="4">
    <source>
        <dbReference type="ARBA" id="ARBA00022448"/>
    </source>
</evidence>
<feature type="binding site" evidence="9">
    <location>
        <position position="50"/>
    </location>
    <ligand>
        <name>Fe cation</name>
        <dbReference type="ChEBI" id="CHEBI:24875"/>
    </ligand>
</feature>
<gene>
    <name evidence="11" type="ORF">SAMN05216325_104147</name>
</gene>
<dbReference type="PANTHER" id="PTHR47627:SF1">
    <property type="entry name" value="RUBREDOXIN-1-RELATED"/>
    <property type="match status" value="1"/>
</dbReference>
<evidence type="ECO:0000256" key="1">
    <source>
        <dbReference type="ARBA" id="ARBA00002792"/>
    </source>
</evidence>
<dbReference type="PANTHER" id="PTHR47627">
    <property type="entry name" value="RUBREDOXIN"/>
    <property type="match status" value="1"/>
</dbReference>
<dbReference type="PROSITE" id="PS00202">
    <property type="entry name" value="RUBREDOXIN"/>
    <property type="match status" value="1"/>
</dbReference>
<dbReference type="InterPro" id="IPR024934">
    <property type="entry name" value="Rubredoxin-like_dom"/>
</dbReference>
<dbReference type="FunFam" id="2.20.28.10:FF:000001">
    <property type="entry name" value="Rubredoxin"/>
    <property type="match status" value="1"/>
</dbReference>
<feature type="binding site" evidence="9">
    <location>
        <position position="14"/>
    </location>
    <ligand>
        <name>Fe cation</name>
        <dbReference type="ChEBI" id="CHEBI:24875"/>
    </ligand>
</feature>
<dbReference type="Gene3D" id="2.20.28.10">
    <property type="match status" value="1"/>
</dbReference>
<keyword evidence="4 8" id="KW-0813">Transport</keyword>
<accession>A0A1H8CCZ4</accession>
<dbReference type="PROSITE" id="PS50903">
    <property type="entry name" value="RUBREDOXIN_LIKE"/>
    <property type="match status" value="1"/>
</dbReference>
<comment type="pathway">
    <text evidence="2">Hydrocarbon metabolism; alkane degradation.</text>
</comment>
<dbReference type="RefSeq" id="WP_090628516.1">
    <property type="nucleotide sequence ID" value="NZ_FOCP01000004.1"/>
</dbReference>
<sequence>MSTEENQNYNRYMCLICGYIYDEEKGAPEEGIPPGTRWEDVPINWTCPECGARKEDFEMVKM</sequence>
<dbReference type="PIRSF" id="PIRSF000071">
    <property type="entry name" value="Rubredoxin"/>
    <property type="match status" value="1"/>
</dbReference>
<dbReference type="InterPro" id="IPR018527">
    <property type="entry name" value="Rubredoxin_Fe_BS"/>
</dbReference>
<evidence type="ECO:0000256" key="5">
    <source>
        <dbReference type="ARBA" id="ARBA00022723"/>
    </source>
</evidence>
<dbReference type="InterPro" id="IPR024922">
    <property type="entry name" value="Rubredoxin"/>
</dbReference>
<evidence type="ECO:0000259" key="10">
    <source>
        <dbReference type="PROSITE" id="PS50903"/>
    </source>
</evidence>
<keyword evidence="6 8" id="KW-0249">Electron transport</keyword>
<dbReference type="EMBL" id="FOCP01000004">
    <property type="protein sequence ID" value="SEM92953.1"/>
    <property type="molecule type" value="Genomic_DNA"/>
</dbReference>
<organism evidence="11 12">
    <name type="scientific">Nitrosomonas marina</name>
    <dbReference type="NCBI Taxonomy" id="917"/>
    <lineage>
        <taxon>Bacteria</taxon>
        <taxon>Pseudomonadati</taxon>
        <taxon>Pseudomonadota</taxon>
        <taxon>Betaproteobacteria</taxon>
        <taxon>Nitrosomonadales</taxon>
        <taxon>Nitrosomonadaceae</taxon>
        <taxon>Nitrosomonas</taxon>
    </lineage>
</organism>
<feature type="domain" description="Rubredoxin-like" evidence="10">
    <location>
        <begin position="9"/>
        <end position="60"/>
    </location>
</feature>
<dbReference type="GO" id="GO:0005506">
    <property type="term" value="F:iron ion binding"/>
    <property type="evidence" value="ECO:0007669"/>
    <property type="project" value="InterPro"/>
</dbReference>
<evidence type="ECO:0000256" key="7">
    <source>
        <dbReference type="ARBA" id="ARBA00023004"/>
    </source>
</evidence>
<comment type="similarity">
    <text evidence="3 8">Belongs to the rubredoxin family.</text>
</comment>
<dbReference type="InterPro" id="IPR050526">
    <property type="entry name" value="Rubredoxin_ET"/>
</dbReference>
<dbReference type="PRINTS" id="PR00163">
    <property type="entry name" value="RUBREDOXIN"/>
</dbReference>
<proteinExistence type="inferred from homology"/>
<comment type="function">
    <text evidence="1">Involved in the hydrocarbon hydroxylating system, which transfers electrons from NADH to rubredoxin reductase and then through rubredoxin to alkane 1 monooxygenase.</text>
</comment>
<dbReference type="InterPro" id="IPR024935">
    <property type="entry name" value="Rubredoxin_dom"/>
</dbReference>
<name>A0A1H8CCZ4_9PROT</name>
<feature type="binding site" evidence="9">
    <location>
        <position position="17"/>
    </location>
    <ligand>
        <name>Fe cation</name>
        <dbReference type="ChEBI" id="CHEBI:24875"/>
    </ligand>
</feature>
<evidence type="ECO:0000256" key="6">
    <source>
        <dbReference type="ARBA" id="ARBA00022982"/>
    </source>
</evidence>
<evidence type="ECO:0000313" key="12">
    <source>
        <dbReference type="Proteomes" id="UP000199459"/>
    </source>
</evidence>
<dbReference type="GO" id="GO:0009055">
    <property type="term" value="F:electron transfer activity"/>
    <property type="evidence" value="ECO:0007669"/>
    <property type="project" value="InterPro"/>
</dbReference>
<keyword evidence="7 8" id="KW-0408">Iron</keyword>
<evidence type="ECO:0000256" key="9">
    <source>
        <dbReference type="PIRSR" id="PIRSR000071-1"/>
    </source>
</evidence>